<dbReference type="InterPro" id="IPR050388">
    <property type="entry name" value="ABC_Ni/Peptide_Import"/>
</dbReference>
<evidence type="ECO:0000256" key="7">
    <source>
        <dbReference type="ARBA" id="ARBA00023136"/>
    </source>
</evidence>
<comment type="similarity">
    <text evidence="2">Belongs to the ABC transporter superfamily.</text>
</comment>
<dbReference type="PROSITE" id="PS50893">
    <property type="entry name" value="ABC_TRANSPORTER_2"/>
    <property type="match status" value="1"/>
</dbReference>
<evidence type="ECO:0000313" key="11">
    <source>
        <dbReference type="Proteomes" id="UP000253958"/>
    </source>
</evidence>
<dbReference type="SUPFAM" id="SSF52540">
    <property type="entry name" value="P-loop containing nucleoside triphosphate hydrolases"/>
    <property type="match status" value="1"/>
</dbReference>
<dbReference type="InterPro" id="IPR003439">
    <property type="entry name" value="ABC_transporter-like_ATP-bd"/>
</dbReference>
<dbReference type="FunFam" id="3.40.50.300:FF:000016">
    <property type="entry name" value="Oligopeptide ABC transporter ATP-binding component"/>
    <property type="match status" value="1"/>
</dbReference>
<dbReference type="InterPro" id="IPR003593">
    <property type="entry name" value="AAA+_ATPase"/>
</dbReference>
<organism evidence="10 11">
    <name type="scientific">Micromonospora aurantiaca</name>
    <name type="common">nom. illeg.</name>
    <dbReference type="NCBI Taxonomy" id="47850"/>
    <lineage>
        <taxon>Bacteria</taxon>
        <taxon>Bacillati</taxon>
        <taxon>Actinomycetota</taxon>
        <taxon>Actinomycetes</taxon>
        <taxon>Micromonosporales</taxon>
        <taxon>Micromonosporaceae</taxon>
        <taxon>Micromonospora</taxon>
    </lineage>
</organism>
<sequence>MSGVSGLVVEDLVVEVHDIQAVKGVSFEIGPGRRMGLIGESGCGKSLTALALMGLLPHGVTASGRVLLNGRNLLDLSDKQMCAVRGNDIAMVFQEPMTALNPLMRVGNQVAESLRLHKGMSRAAASARAVELLERVQLPEPDRTARKYPHQLSGGQRQRVVLAIALACDPAVLIADEPTTALDVTVQAEMLRLMDTLVREEGASLLLITHDLPVVASICEELLVMYGGSIVEHGDVATVFDSPRHPYTAGLRASTVLESTDGSGRLSTIPGRVPSLGSFPTGCVYRNRCPRADDVCGTVPLLTAPPGSTQRAACHHPIESDQPLGSGKASA</sequence>
<keyword evidence="4" id="KW-1003">Cell membrane</keyword>
<keyword evidence="5" id="KW-0547">Nucleotide-binding</keyword>
<dbReference type="Pfam" id="PF00005">
    <property type="entry name" value="ABC_tran"/>
    <property type="match status" value="1"/>
</dbReference>
<dbReference type="CDD" id="cd03257">
    <property type="entry name" value="ABC_NikE_OppD_transporters"/>
    <property type="match status" value="1"/>
</dbReference>
<evidence type="ECO:0000256" key="6">
    <source>
        <dbReference type="ARBA" id="ARBA00022840"/>
    </source>
</evidence>
<evidence type="ECO:0000256" key="3">
    <source>
        <dbReference type="ARBA" id="ARBA00022448"/>
    </source>
</evidence>
<reference evidence="10 11" key="2">
    <citation type="submission" date="2018-08" db="EMBL/GenBank/DDBJ databases">
        <title>Streptomyces kandeliansis sp. nov., an endophytic bacterium isolated from mangrove plant.</title>
        <authorList>
            <person name="Wang R."/>
        </authorList>
    </citation>
    <scope>NUCLEOTIDE SEQUENCE [LARGE SCALE GENOMIC DNA]</scope>
    <source>
        <strain evidence="11">H14(2018)</strain>
    </source>
</reference>
<feature type="region of interest" description="Disordered" evidence="8">
    <location>
        <begin position="307"/>
        <end position="331"/>
    </location>
</feature>
<dbReference type="SMART" id="SM00382">
    <property type="entry name" value="AAA"/>
    <property type="match status" value="1"/>
</dbReference>
<evidence type="ECO:0000256" key="4">
    <source>
        <dbReference type="ARBA" id="ARBA00022475"/>
    </source>
</evidence>
<dbReference type="AlphaFoldDB" id="A0A6N3JTG6"/>
<reference evidence="10 11" key="1">
    <citation type="submission" date="2018-07" db="EMBL/GenBank/DDBJ databases">
        <authorList>
            <person name="Ye Y."/>
        </authorList>
    </citation>
    <scope>NUCLEOTIDE SEQUENCE [LARGE SCALE GENOMIC DNA]</scope>
    <source>
        <strain evidence="11">H14(2018)</strain>
    </source>
</reference>
<dbReference type="PANTHER" id="PTHR43297:SF2">
    <property type="entry name" value="DIPEPTIDE TRANSPORT ATP-BINDING PROTEIN DPPD"/>
    <property type="match status" value="1"/>
</dbReference>
<keyword evidence="3" id="KW-0813">Transport</keyword>
<dbReference type="PANTHER" id="PTHR43297">
    <property type="entry name" value="OLIGOPEPTIDE TRANSPORT ATP-BINDING PROTEIN APPD"/>
    <property type="match status" value="1"/>
</dbReference>
<evidence type="ECO:0000256" key="1">
    <source>
        <dbReference type="ARBA" id="ARBA00004202"/>
    </source>
</evidence>
<evidence type="ECO:0000256" key="2">
    <source>
        <dbReference type="ARBA" id="ARBA00005417"/>
    </source>
</evidence>
<evidence type="ECO:0000259" key="9">
    <source>
        <dbReference type="PROSITE" id="PS50893"/>
    </source>
</evidence>
<dbReference type="InterPro" id="IPR013563">
    <property type="entry name" value="Oligopep_ABC_C"/>
</dbReference>
<dbReference type="InterPro" id="IPR027417">
    <property type="entry name" value="P-loop_NTPase"/>
</dbReference>
<dbReference type="EMBL" id="CP031263">
    <property type="protein sequence ID" value="AXH88740.1"/>
    <property type="molecule type" value="Genomic_DNA"/>
</dbReference>
<name>A0A6N3JTG6_9ACTN</name>
<dbReference type="GO" id="GO:0005524">
    <property type="term" value="F:ATP binding"/>
    <property type="evidence" value="ECO:0007669"/>
    <property type="project" value="UniProtKB-KW"/>
</dbReference>
<dbReference type="Gene3D" id="3.40.50.300">
    <property type="entry name" value="P-loop containing nucleotide triphosphate hydrolases"/>
    <property type="match status" value="1"/>
</dbReference>
<dbReference type="PROSITE" id="PS00211">
    <property type="entry name" value="ABC_TRANSPORTER_1"/>
    <property type="match status" value="1"/>
</dbReference>
<dbReference type="GO" id="GO:0005886">
    <property type="term" value="C:plasma membrane"/>
    <property type="evidence" value="ECO:0007669"/>
    <property type="project" value="UniProtKB-SubCell"/>
</dbReference>
<keyword evidence="6 10" id="KW-0067">ATP-binding</keyword>
<dbReference type="NCBIfam" id="TIGR01727">
    <property type="entry name" value="oligo_HPY"/>
    <property type="match status" value="1"/>
</dbReference>
<evidence type="ECO:0000313" key="10">
    <source>
        <dbReference type="EMBL" id="AXH88740.1"/>
    </source>
</evidence>
<evidence type="ECO:0000256" key="5">
    <source>
        <dbReference type="ARBA" id="ARBA00022741"/>
    </source>
</evidence>
<feature type="domain" description="ABC transporter" evidence="9">
    <location>
        <begin position="7"/>
        <end position="252"/>
    </location>
</feature>
<accession>A0A6N3JTG6</accession>
<comment type="subcellular location">
    <subcellularLocation>
        <location evidence="1">Cell membrane</location>
        <topology evidence="1">Peripheral membrane protein</topology>
    </subcellularLocation>
</comment>
<keyword evidence="7" id="KW-0472">Membrane</keyword>
<proteinExistence type="inferred from homology"/>
<dbReference type="Proteomes" id="UP000253958">
    <property type="component" value="Chromosome"/>
</dbReference>
<evidence type="ECO:0000256" key="8">
    <source>
        <dbReference type="SAM" id="MobiDB-lite"/>
    </source>
</evidence>
<dbReference type="Pfam" id="PF08352">
    <property type="entry name" value="oligo_HPY"/>
    <property type="match status" value="1"/>
</dbReference>
<gene>
    <name evidence="10" type="ORF">DVH21_01705</name>
</gene>
<dbReference type="GO" id="GO:0015833">
    <property type="term" value="P:peptide transport"/>
    <property type="evidence" value="ECO:0007669"/>
    <property type="project" value="InterPro"/>
</dbReference>
<dbReference type="InterPro" id="IPR017871">
    <property type="entry name" value="ABC_transporter-like_CS"/>
</dbReference>
<protein>
    <submittedName>
        <fullName evidence="10">ABC transporter ATP-binding protein</fullName>
    </submittedName>
</protein>
<dbReference type="GO" id="GO:0016887">
    <property type="term" value="F:ATP hydrolysis activity"/>
    <property type="evidence" value="ECO:0007669"/>
    <property type="project" value="InterPro"/>
</dbReference>